<dbReference type="PRINTS" id="PR00038">
    <property type="entry name" value="HTHLUXR"/>
</dbReference>
<evidence type="ECO:0000313" key="6">
    <source>
        <dbReference type="EMBL" id="NMG17521.1"/>
    </source>
</evidence>
<accession>A0ABX1P146</accession>
<keyword evidence="3" id="KW-0804">Transcription</keyword>
<evidence type="ECO:0000259" key="5">
    <source>
        <dbReference type="PROSITE" id="PS50043"/>
    </source>
</evidence>
<reference evidence="6 7" key="1">
    <citation type="submission" date="2019-12" db="EMBL/GenBank/DDBJ databases">
        <title>Comparative genomics gives insights into the taxonomy of the Azoarcus-Aromatoleum group and reveals separate origins of nif in the plant-associated Azoarcus and non-plant-associated Aromatoleum sub-groups.</title>
        <authorList>
            <person name="Lafos M."/>
            <person name="Maluk M."/>
            <person name="Batista M."/>
            <person name="Junghare M."/>
            <person name="Carmona M."/>
            <person name="Faoro H."/>
            <person name="Cruz L.M."/>
            <person name="Battistoni F."/>
            <person name="De Souza E."/>
            <person name="Pedrosa F."/>
            <person name="Chen W.-M."/>
            <person name="Poole P.S."/>
            <person name="Dixon R.A."/>
            <person name="James E.K."/>
        </authorList>
    </citation>
    <scope>NUCLEOTIDE SEQUENCE [LARGE SCALE GENOMIC DNA]</scope>
    <source>
        <strain evidence="6 7">PbN1</strain>
    </source>
</reference>
<keyword evidence="7" id="KW-1185">Reference proteome</keyword>
<dbReference type="InterPro" id="IPR016032">
    <property type="entry name" value="Sig_transdc_resp-reg_C-effctor"/>
</dbReference>
<sequence length="164" mass="18399">MHDETDKLRRGREGVEAKFLLALVRRRRGLEWRSRLDEAVGLAEVFGMRRALEDLRPLAFEGDGEDAVAKEIVPESPPVPPRRPTVPPTNANAVRTGGLLTAKEEEILQLLGRNLSNKQIASALSISDETVKWHVKNLFVKFSAGSRRHVVDRARMLGILNDPY</sequence>
<dbReference type="Proteomes" id="UP000633943">
    <property type="component" value="Unassembled WGS sequence"/>
</dbReference>
<evidence type="ECO:0000256" key="1">
    <source>
        <dbReference type="ARBA" id="ARBA00023015"/>
    </source>
</evidence>
<dbReference type="CDD" id="cd06170">
    <property type="entry name" value="LuxR_C_like"/>
    <property type="match status" value="1"/>
</dbReference>
<dbReference type="SUPFAM" id="SSF46894">
    <property type="entry name" value="C-terminal effector domain of the bipartite response regulators"/>
    <property type="match status" value="1"/>
</dbReference>
<dbReference type="Pfam" id="PF00196">
    <property type="entry name" value="GerE"/>
    <property type="match status" value="1"/>
</dbReference>
<dbReference type="PROSITE" id="PS50043">
    <property type="entry name" value="HTH_LUXR_2"/>
    <property type="match status" value="1"/>
</dbReference>
<evidence type="ECO:0000256" key="2">
    <source>
        <dbReference type="ARBA" id="ARBA00023125"/>
    </source>
</evidence>
<dbReference type="InterPro" id="IPR036388">
    <property type="entry name" value="WH-like_DNA-bd_sf"/>
</dbReference>
<proteinExistence type="predicted"/>
<dbReference type="InterPro" id="IPR000792">
    <property type="entry name" value="Tscrpt_reg_LuxR_C"/>
</dbReference>
<gene>
    <name evidence="6" type="ORF">GPA24_18650</name>
</gene>
<feature type="region of interest" description="Disordered" evidence="4">
    <location>
        <begin position="73"/>
        <end position="93"/>
    </location>
</feature>
<protein>
    <recommendedName>
        <fullName evidence="5">HTH luxR-type domain-containing protein</fullName>
    </recommendedName>
</protein>
<evidence type="ECO:0000256" key="3">
    <source>
        <dbReference type="ARBA" id="ARBA00023163"/>
    </source>
</evidence>
<keyword evidence="1" id="KW-0805">Transcription regulation</keyword>
<dbReference type="SMART" id="SM00421">
    <property type="entry name" value="HTH_LUXR"/>
    <property type="match status" value="1"/>
</dbReference>
<dbReference type="PANTHER" id="PTHR44688:SF25">
    <property type="entry name" value="HTH LUXR-TYPE DOMAIN-CONTAINING PROTEIN"/>
    <property type="match status" value="1"/>
</dbReference>
<name>A0ABX1P146_9RHOO</name>
<comment type="caution">
    <text evidence="6">The sequence shown here is derived from an EMBL/GenBank/DDBJ whole genome shotgun (WGS) entry which is preliminary data.</text>
</comment>
<dbReference type="Gene3D" id="1.10.10.10">
    <property type="entry name" value="Winged helix-like DNA-binding domain superfamily/Winged helix DNA-binding domain"/>
    <property type="match status" value="1"/>
</dbReference>
<feature type="compositionally biased region" description="Pro residues" evidence="4">
    <location>
        <begin position="75"/>
        <end position="87"/>
    </location>
</feature>
<dbReference type="EMBL" id="WTVP01000084">
    <property type="protein sequence ID" value="NMG17521.1"/>
    <property type="molecule type" value="Genomic_DNA"/>
</dbReference>
<evidence type="ECO:0000256" key="4">
    <source>
        <dbReference type="SAM" id="MobiDB-lite"/>
    </source>
</evidence>
<dbReference type="PANTHER" id="PTHR44688">
    <property type="entry name" value="DNA-BINDING TRANSCRIPTIONAL ACTIVATOR DEVR_DOSR"/>
    <property type="match status" value="1"/>
</dbReference>
<feature type="domain" description="HTH luxR-type" evidence="5">
    <location>
        <begin position="93"/>
        <end position="158"/>
    </location>
</feature>
<keyword evidence="2" id="KW-0238">DNA-binding</keyword>
<organism evidence="6 7">
    <name type="scientific">Aromatoleum bremense</name>
    <dbReference type="NCBI Taxonomy" id="76115"/>
    <lineage>
        <taxon>Bacteria</taxon>
        <taxon>Pseudomonadati</taxon>
        <taxon>Pseudomonadota</taxon>
        <taxon>Betaproteobacteria</taxon>
        <taxon>Rhodocyclales</taxon>
        <taxon>Rhodocyclaceae</taxon>
        <taxon>Aromatoleum</taxon>
    </lineage>
</organism>
<evidence type="ECO:0000313" key="7">
    <source>
        <dbReference type="Proteomes" id="UP000633943"/>
    </source>
</evidence>